<comment type="caution">
    <text evidence="1">The sequence shown here is derived from an EMBL/GenBank/DDBJ whole genome shotgun (WGS) entry which is preliminary data.</text>
</comment>
<dbReference type="SUPFAM" id="SSF52402">
    <property type="entry name" value="Adenine nucleotide alpha hydrolases-like"/>
    <property type="match status" value="1"/>
</dbReference>
<dbReference type="RefSeq" id="WP_262895758.1">
    <property type="nucleotide sequence ID" value="NZ_JADQDM010000002.1"/>
</dbReference>
<evidence type="ECO:0000313" key="2">
    <source>
        <dbReference type="Proteomes" id="UP000618931"/>
    </source>
</evidence>
<organism evidence="1 2">
    <name type="scientific">Hymenobacter ruricola</name>
    <dbReference type="NCBI Taxonomy" id="2791023"/>
    <lineage>
        <taxon>Bacteria</taxon>
        <taxon>Pseudomonadati</taxon>
        <taxon>Bacteroidota</taxon>
        <taxon>Cytophagia</taxon>
        <taxon>Cytophagales</taxon>
        <taxon>Hymenobacteraceae</taxon>
        <taxon>Hymenobacter</taxon>
    </lineage>
</organism>
<gene>
    <name evidence="1" type="ORF">I2H31_05865</name>
</gene>
<dbReference type="NCBIfam" id="TIGR03573">
    <property type="entry name" value="WbuX"/>
    <property type="match status" value="1"/>
</dbReference>
<dbReference type="InterPro" id="IPR014729">
    <property type="entry name" value="Rossmann-like_a/b/a_fold"/>
</dbReference>
<reference evidence="1 2" key="1">
    <citation type="submission" date="2020-11" db="EMBL/GenBank/DDBJ databases">
        <authorList>
            <person name="Kim M.K."/>
        </authorList>
    </citation>
    <scope>NUCLEOTIDE SEQUENCE [LARGE SCALE GENOMIC DNA]</scope>
    <source>
        <strain evidence="1 2">BT662</strain>
    </source>
</reference>
<proteinExistence type="predicted"/>
<evidence type="ECO:0000313" key="1">
    <source>
        <dbReference type="EMBL" id="MBF9220625.1"/>
    </source>
</evidence>
<dbReference type="EMBL" id="JADQDM010000002">
    <property type="protein sequence ID" value="MBF9220625.1"/>
    <property type="molecule type" value="Genomic_DNA"/>
</dbReference>
<accession>A0ABS0I113</accession>
<name>A0ABS0I113_9BACT</name>
<sequence length="402" mass="45249">MVTQLQSAEHSVSAPLPAGQQRCTRCVMDTTVPGITFNEAGTCSFCDVHDRMEHAFPLGEAGLRTVHRLADDMRRAGRGGRYDCVLGVSGGRDSTYTLWYCVTQLKLRPLAVHFNDGFGNPVAGENMVRACQRLGVELRTITSDWRESKDLKIAFLKASVPDMEEGTDLGIATALYGVAAKEGVRHLVIGQSFRTEGIAPLSWNFLDGKYLRAVHKQFGSVPLRPWQPADPGFNLGVKEMFYYAFVRRIKTVTLLYHLDYVRTEVDEVITNELGWKSPGAHYADDLYQSLIYYLNRVKFNIDRRLFNYSALVRSGQMSREVALDRISRVNSIEDEAVIALCIKRLGLTRAEFEEIVAAPPKTFHDYPNSYALLKLLRGPIKLLSRMNLIPESAYDKYFNCGT</sequence>
<keyword evidence="2" id="KW-1185">Reference proteome</keyword>
<dbReference type="InterPro" id="IPR020022">
    <property type="entry name" value="N-acetyl_sugar_amidoTrfase"/>
</dbReference>
<protein>
    <submittedName>
        <fullName evidence="1">N-acetyl sugar amidotransferase</fullName>
    </submittedName>
</protein>
<dbReference type="Proteomes" id="UP000618931">
    <property type="component" value="Unassembled WGS sequence"/>
</dbReference>
<dbReference type="Gene3D" id="3.40.50.620">
    <property type="entry name" value="HUPs"/>
    <property type="match status" value="1"/>
</dbReference>